<feature type="transmembrane region" description="Helical" evidence="7">
    <location>
        <begin position="15"/>
        <end position="37"/>
    </location>
</feature>
<keyword evidence="3" id="KW-1003">Cell membrane</keyword>
<evidence type="ECO:0000313" key="8">
    <source>
        <dbReference type="EMBL" id="MBP3984322.1"/>
    </source>
</evidence>
<dbReference type="PANTHER" id="PTHR33452:SF1">
    <property type="entry name" value="INNER MEMBRANE PROTEIN YPHA-RELATED"/>
    <property type="match status" value="1"/>
</dbReference>
<dbReference type="Pfam" id="PF07681">
    <property type="entry name" value="DoxX"/>
    <property type="match status" value="1"/>
</dbReference>
<evidence type="ECO:0000256" key="4">
    <source>
        <dbReference type="ARBA" id="ARBA00022692"/>
    </source>
</evidence>
<dbReference type="AlphaFoldDB" id="A0A940X380"/>
<comment type="subcellular location">
    <subcellularLocation>
        <location evidence="1">Cell membrane</location>
        <topology evidence="1">Multi-pass membrane protein</topology>
    </subcellularLocation>
</comment>
<comment type="caution">
    <text evidence="8">The sequence shown here is derived from an EMBL/GenBank/DDBJ whole genome shotgun (WGS) entry which is preliminary data.</text>
</comment>
<gene>
    <name evidence="8" type="ORF">J5837_07755</name>
</gene>
<feature type="transmembrane region" description="Helical" evidence="7">
    <location>
        <begin position="57"/>
        <end position="76"/>
    </location>
</feature>
<proteinExistence type="inferred from homology"/>
<dbReference type="Proteomes" id="UP000673447">
    <property type="component" value="Unassembled WGS sequence"/>
</dbReference>
<evidence type="ECO:0000256" key="3">
    <source>
        <dbReference type="ARBA" id="ARBA00022475"/>
    </source>
</evidence>
<name>A0A940X380_9GAMM</name>
<dbReference type="RefSeq" id="WP_210536209.1">
    <property type="nucleotide sequence ID" value="NZ_JAGKTC010000002.1"/>
</dbReference>
<feature type="transmembrane region" description="Helical" evidence="7">
    <location>
        <begin position="83"/>
        <end position="101"/>
    </location>
</feature>
<evidence type="ECO:0000256" key="2">
    <source>
        <dbReference type="ARBA" id="ARBA00006679"/>
    </source>
</evidence>
<keyword evidence="5 7" id="KW-1133">Transmembrane helix</keyword>
<dbReference type="InterPro" id="IPR051907">
    <property type="entry name" value="DoxX-like_oxidoreductase"/>
</dbReference>
<organism evidence="8 9">
    <name type="scientific">Pseudoxanthomonas helianthi</name>
    <dbReference type="NCBI Taxonomy" id="1453541"/>
    <lineage>
        <taxon>Bacteria</taxon>
        <taxon>Pseudomonadati</taxon>
        <taxon>Pseudomonadota</taxon>
        <taxon>Gammaproteobacteria</taxon>
        <taxon>Lysobacterales</taxon>
        <taxon>Lysobacteraceae</taxon>
        <taxon>Pseudoxanthomonas</taxon>
    </lineage>
</organism>
<sequence length="149" mass="16114">MLQPLRHYPWIRPQLALHALRITTAALFMAHAIVRIANGTIPQFAYFMDTHGFPHGVVWVWAITTYEICAGTLLVLNRGVRWAASGLAVIAAVGIAIIHRHNGWFVGEHGTGGSEYSVALLAMLLVVAAHDGARGRRDDNGRAANEAGA</sequence>
<keyword evidence="9" id="KW-1185">Reference proteome</keyword>
<evidence type="ECO:0000256" key="1">
    <source>
        <dbReference type="ARBA" id="ARBA00004651"/>
    </source>
</evidence>
<dbReference type="InterPro" id="IPR032808">
    <property type="entry name" value="DoxX"/>
</dbReference>
<dbReference type="PANTHER" id="PTHR33452">
    <property type="entry name" value="OXIDOREDUCTASE CATD-RELATED"/>
    <property type="match status" value="1"/>
</dbReference>
<evidence type="ECO:0000256" key="6">
    <source>
        <dbReference type="ARBA" id="ARBA00023136"/>
    </source>
</evidence>
<evidence type="ECO:0000256" key="7">
    <source>
        <dbReference type="SAM" id="Phobius"/>
    </source>
</evidence>
<evidence type="ECO:0000256" key="5">
    <source>
        <dbReference type="ARBA" id="ARBA00022989"/>
    </source>
</evidence>
<protein>
    <submittedName>
        <fullName evidence="8">DoxX family protein</fullName>
    </submittedName>
</protein>
<keyword evidence="6 7" id="KW-0472">Membrane</keyword>
<reference evidence="8" key="2">
    <citation type="submission" date="2021-03" db="EMBL/GenBank/DDBJ databases">
        <authorList>
            <person name="Cao W."/>
        </authorList>
    </citation>
    <scope>NUCLEOTIDE SEQUENCE</scope>
    <source>
        <strain evidence="8">110414</strain>
    </source>
</reference>
<reference evidence="8" key="1">
    <citation type="journal article" date="2016" name="Int. J. Syst. Evol. Microbiol.">
        <title>Pseudoxanthomonas helianthi sp. nov., isolated from roots of Jerusalem artichoke (Helianthus tuberosus).</title>
        <authorList>
            <person name="Kittiwongwattana C."/>
            <person name="Thawai C."/>
        </authorList>
    </citation>
    <scope>NUCLEOTIDE SEQUENCE</scope>
    <source>
        <strain evidence="8">110414</strain>
    </source>
</reference>
<evidence type="ECO:0000313" key="9">
    <source>
        <dbReference type="Proteomes" id="UP000673447"/>
    </source>
</evidence>
<keyword evidence="4 7" id="KW-0812">Transmembrane</keyword>
<accession>A0A940X380</accession>
<comment type="similarity">
    <text evidence="2">Belongs to the DoxX family.</text>
</comment>
<dbReference type="EMBL" id="JAGKTC010000002">
    <property type="protein sequence ID" value="MBP3984322.1"/>
    <property type="molecule type" value="Genomic_DNA"/>
</dbReference>
<dbReference type="GO" id="GO:0005886">
    <property type="term" value="C:plasma membrane"/>
    <property type="evidence" value="ECO:0007669"/>
    <property type="project" value="UniProtKB-SubCell"/>
</dbReference>
<feature type="transmembrane region" description="Helical" evidence="7">
    <location>
        <begin position="116"/>
        <end position="133"/>
    </location>
</feature>